<name>A0A8J6M238_9FIRM</name>
<protein>
    <submittedName>
        <fullName evidence="2">DUF1294 domain-containing protein</fullName>
    </submittedName>
</protein>
<accession>A0A8J6M238</accession>
<sequence length="95" mass="11156">MPRLFWQVLSYYLIAVNVLAFVLMGLDKRRAKKNAWRIPERTLFLPVIFGGALGGVAGMRLFRHKTRHWYFQYGFPLLLLLQLAGAGWCLWRFRG</sequence>
<feature type="transmembrane region" description="Helical" evidence="1">
    <location>
        <begin position="43"/>
        <end position="63"/>
    </location>
</feature>
<dbReference type="AlphaFoldDB" id="A0A8J6M238"/>
<dbReference type="Proteomes" id="UP000602260">
    <property type="component" value="Unassembled WGS sequence"/>
</dbReference>
<organism evidence="2 3">
    <name type="scientific">Flintibacter faecis</name>
    <dbReference type="NCBI Taxonomy" id="2763047"/>
    <lineage>
        <taxon>Bacteria</taxon>
        <taxon>Bacillati</taxon>
        <taxon>Bacillota</taxon>
        <taxon>Clostridia</taxon>
        <taxon>Eubacteriales</taxon>
        <taxon>Flintibacter</taxon>
    </lineage>
</organism>
<keyword evidence="1" id="KW-0472">Membrane</keyword>
<evidence type="ECO:0000256" key="1">
    <source>
        <dbReference type="SAM" id="Phobius"/>
    </source>
</evidence>
<keyword evidence="3" id="KW-1185">Reference proteome</keyword>
<dbReference type="RefSeq" id="WP_186879157.1">
    <property type="nucleotide sequence ID" value="NZ_JACOPN010000009.1"/>
</dbReference>
<dbReference type="InterPro" id="IPR012156">
    <property type="entry name" value="Cold_shock_CspA"/>
</dbReference>
<reference evidence="2" key="1">
    <citation type="submission" date="2020-08" db="EMBL/GenBank/DDBJ databases">
        <title>Genome public.</title>
        <authorList>
            <person name="Liu C."/>
            <person name="Sun Q."/>
        </authorList>
    </citation>
    <scope>NUCLEOTIDE SEQUENCE</scope>
    <source>
        <strain evidence="2">BX5</strain>
    </source>
</reference>
<feature type="transmembrane region" description="Helical" evidence="1">
    <location>
        <begin position="6"/>
        <end position="23"/>
    </location>
</feature>
<comment type="caution">
    <text evidence="2">The sequence shown here is derived from an EMBL/GenBank/DDBJ whole genome shotgun (WGS) entry which is preliminary data.</text>
</comment>
<evidence type="ECO:0000313" key="3">
    <source>
        <dbReference type="Proteomes" id="UP000602260"/>
    </source>
</evidence>
<gene>
    <name evidence="2" type="ORF">H8S55_12035</name>
</gene>
<dbReference type="PIRSF" id="PIRSF002599">
    <property type="entry name" value="Cold_shock_A"/>
    <property type="match status" value="1"/>
</dbReference>
<proteinExistence type="predicted"/>
<dbReference type="EMBL" id="JACOPN010000009">
    <property type="protein sequence ID" value="MBC5718034.1"/>
    <property type="molecule type" value="Genomic_DNA"/>
</dbReference>
<keyword evidence="1" id="KW-0812">Transmembrane</keyword>
<keyword evidence="1" id="KW-1133">Transmembrane helix</keyword>
<dbReference type="InterPro" id="IPR010718">
    <property type="entry name" value="DUF1294"/>
</dbReference>
<dbReference type="Pfam" id="PF06961">
    <property type="entry name" value="DUF1294"/>
    <property type="match status" value="1"/>
</dbReference>
<feature type="transmembrane region" description="Helical" evidence="1">
    <location>
        <begin position="69"/>
        <end position="91"/>
    </location>
</feature>
<dbReference type="GO" id="GO:0003676">
    <property type="term" value="F:nucleic acid binding"/>
    <property type="evidence" value="ECO:0007669"/>
    <property type="project" value="InterPro"/>
</dbReference>
<evidence type="ECO:0000313" key="2">
    <source>
        <dbReference type="EMBL" id="MBC5718034.1"/>
    </source>
</evidence>